<accession>A0ABY4W4H2</accession>
<evidence type="ECO:0000313" key="3">
    <source>
        <dbReference type="Proteomes" id="UP001056291"/>
    </source>
</evidence>
<dbReference type="InterPro" id="IPR036182">
    <property type="entry name" value="PCuAC_sf"/>
</dbReference>
<keyword evidence="3" id="KW-1185">Reference proteome</keyword>
<dbReference type="SUPFAM" id="SSF110087">
    <property type="entry name" value="DR1885-like metal-binding protein"/>
    <property type="match status" value="1"/>
</dbReference>
<reference evidence="2" key="1">
    <citation type="submission" date="2022-06" db="EMBL/GenBank/DDBJ databases">
        <title>Sneathiella actinostolidae sp. nov., isolated from a sea anemonein the Western Pacific Ocean.</title>
        <authorList>
            <person name="Wei M.J."/>
        </authorList>
    </citation>
    <scope>NUCLEOTIDE SEQUENCE</scope>
    <source>
        <strain evidence="2">PHK-P5</strain>
    </source>
</reference>
<gene>
    <name evidence="2" type="ORF">NBZ79_16610</name>
</gene>
<dbReference type="RefSeq" id="WP_251933662.1">
    <property type="nucleotide sequence ID" value="NZ_CP098747.1"/>
</dbReference>
<dbReference type="PANTHER" id="PTHR36302">
    <property type="entry name" value="BLR7088 PROTEIN"/>
    <property type="match status" value="1"/>
</dbReference>
<dbReference type="Proteomes" id="UP001056291">
    <property type="component" value="Chromosome"/>
</dbReference>
<evidence type="ECO:0000313" key="2">
    <source>
        <dbReference type="EMBL" id="USG60782.1"/>
    </source>
</evidence>
<proteinExistence type="predicted"/>
<dbReference type="InterPro" id="IPR058248">
    <property type="entry name" value="Lxx211020-like"/>
</dbReference>
<dbReference type="InterPro" id="IPR007410">
    <property type="entry name" value="LpqE-like"/>
</dbReference>
<organism evidence="2 3">
    <name type="scientific">Sneathiella marina</name>
    <dbReference type="NCBI Taxonomy" id="2950108"/>
    <lineage>
        <taxon>Bacteria</taxon>
        <taxon>Pseudomonadati</taxon>
        <taxon>Pseudomonadota</taxon>
        <taxon>Alphaproteobacteria</taxon>
        <taxon>Sneathiellales</taxon>
        <taxon>Sneathiellaceae</taxon>
        <taxon>Sneathiella</taxon>
    </lineage>
</organism>
<protein>
    <submittedName>
        <fullName evidence="2">Copper chaperone PCu(A)C</fullName>
    </submittedName>
</protein>
<dbReference type="PANTHER" id="PTHR36302:SF1">
    <property type="entry name" value="COPPER CHAPERONE PCU(A)C"/>
    <property type="match status" value="1"/>
</dbReference>
<evidence type="ECO:0000256" key="1">
    <source>
        <dbReference type="SAM" id="SignalP"/>
    </source>
</evidence>
<name>A0ABY4W4H2_9PROT</name>
<dbReference type="EMBL" id="CP098747">
    <property type="protein sequence ID" value="USG60782.1"/>
    <property type="molecule type" value="Genomic_DNA"/>
</dbReference>
<sequence length="161" mass="17424">MKFLNFLPMLLAAFLLTTGIGNNASEVLAAEKHNIMVKDAWSRARPGSAKVGGAFVMIKNEGSKADRLVSVKSPVAKRAEIHESFMKEGVMSMAPVDDVVIEPGQKVMLKPGGLHIMLMGLTQKLKMGEEFPMTLVFEHAGDIKVMVHVKEAGAMSGAHKH</sequence>
<feature type="chain" id="PRO_5047312008" evidence="1">
    <location>
        <begin position="25"/>
        <end position="161"/>
    </location>
</feature>
<dbReference type="Gene3D" id="2.60.40.1890">
    <property type="entry name" value="PCu(A)C copper chaperone"/>
    <property type="match status" value="1"/>
</dbReference>
<keyword evidence="1" id="KW-0732">Signal</keyword>
<dbReference type="Pfam" id="PF04314">
    <property type="entry name" value="PCuAC"/>
    <property type="match status" value="1"/>
</dbReference>
<feature type="signal peptide" evidence="1">
    <location>
        <begin position="1"/>
        <end position="24"/>
    </location>
</feature>